<keyword evidence="7 9" id="KW-0413">Isomerase</keyword>
<sequence length="144" mass="14982">MTQAKEGDTVQIHYTGTLQDGATFDSSAGRDPLEFVVGSGQIIPGLDAAIPGMEVGDKKTVHVPCAEAYGDHNPDAQQAVPRDNIPADIPLDPGTQLQMQTPQGQVVPVTVAAVTETEVTLDANHPLAGKDLTFAVEVVAIKAA</sequence>
<dbReference type="EC" id="5.2.1.8" evidence="10"/>
<dbReference type="GO" id="GO:0003755">
    <property type="term" value="F:peptidyl-prolyl cis-trans isomerase activity"/>
    <property type="evidence" value="ECO:0007669"/>
    <property type="project" value="UniProtKB-UniRule"/>
</dbReference>
<keyword evidence="5 9" id="KW-0697">Rotamase</keyword>
<dbReference type="InterPro" id="IPR046357">
    <property type="entry name" value="PPIase_dom_sf"/>
</dbReference>
<dbReference type="Pfam" id="PF00254">
    <property type="entry name" value="FKBP_C"/>
    <property type="match status" value="1"/>
</dbReference>
<dbReference type="RefSeq" id="WP_087208396.1">
    <property type="nucleotide sequence ID" value="NZ_CP021431.1"/>
</dbReference>
<evidence type="ECO:0000256" key="2">
    <source>
        <dbReference type="ARBA" id="ARBA00004496"/>
    </source>
</evidence>
<dbReference type="Proteomes" id="UP000195273">
    <property type="component" value="Chromosome"/>
</dbReference>
<dbReference type="EMBL" id="CP021431">
    <property type="protein sequence ID" value="ARU01540.1"/>
    <property type="molecule type" value="Genomic_DNA"/>
</dbReference>
<dbReference type="SUPFAM" id="SSF54534">
    <property type="entry name" value="FKBP-like"/>
    <property type="match status" value="1"/>
</dbReference>
<evidence type="ECO:0000256" key="5">
    <source>
        <dbReference type="ARBA" id="ARBA00023110"/>
    </source>
</evidence>
<evidence type="ECO:0000313" key="12">
    <source>
        <dbReference type="EMBL" id="ARU01540.1"/>
    </source>
</evidence>
<evidence type="ECO:0000259" key="11">
    <source>
        <dbReference type="PROSITE" id="PS50059"/>
    </source>
</evidence>
<dbReference type="OrthoDB" id="9808891at2"/>
<dbReference type="STRING" id="1122181.GCA_000382265_03300"/>
<reference evidence="12 13" key="1">
    <citation type="submission" date="2017-05" db="EMBL/GenBank/DDBJ databases">
        <title>Genome Sequence of Loktanella vestfoldensis Strain SMR4r Isolated from a Culture of the Diatom Skeletonema marinoi.</title>
        <authorList>
            <person name="Topel M."/>
            <person name="Pinder M.I.M."/>
            <person name="Johansson O.N."/>
            <person name="Kourtchenko O."/>
            <person name="Godhe A."/>
            <person name="Clarke A.K."/>
        </authorList>
    </citation>
    <scope>NUCLEOTIDE SEQUENCE [LARGE SCALE GENOMIC DNA]</scope>
    <source>
        <strain evidence="12 13">SMR4r</strain>
    </source>
</reference>
<dbReference type="KEGG" id="lvs:LOKVESSMR4R_02234"/>
<evidence type="ECO:0000256" key="4">
    <source>
        <dbReference type="ARBA" id="ARBA00022490"/>
    </source>
</evidence>
<name>A0A1Y0EDG6_9RHOB</name>
<evidence type="ECO:0000313" key="13">
    <source>
        <dbReference type="Proteomes" id="UP000195273"/>
    </source>
</evidence>
<evidence type="ECO:0000256" key="3">
    <source>
        <dbReference type="ARBA" id="ARBA00006577"/>
    </source>
</evidence>
<feature type="domain" description="PPIase FKBP-type" evidence="11">
    <location>
        <begin position="7"/>
        <end position="91"/>
    </location>
</feature>
<evidence type="ECO:0000256" key="8">
    <source>
        <dbReference type="ARBA" id="ARBA00037071"/>
    </source>
</evidence>
<protein>
    <recommendedName>
        <fullName evidence="10">Peptidyl-prolyl cis-trans isomerase</fullName>
        <ecNumber evidence="10">5.2.1.8</ecNumber>
    </recommendedName>
</protein>
<dbReference type="PANTHER" id="PTHR47861">
    <property type="entry name" value="FKBP-TYPE PEPTIDYL-PROLYL CIS-TRANS ISOMERASE SLYD"/>
    <property type="match status" value="1"/>
</dbReference>
<dbReference type="GO" id="GO:0042026">
    <property type="term" value="P:protein refolding"/>
    <property type="evidence" value="ECO:0007669"/>
    <property type="project" value="UniProtKB-ARBA"/>
</dbReference>
<keyword evidence="4" id="KW-0963">Cytoplasm</keyword>
<accession>A0A1Y0EDG6</accession>
<dbReference type="PROSITE" id="PS50059">
    <property type="entry name" value="FKBP_PPIASE"/>
    <property type="match status" value="1"/>
</dbReference>
<comment type="similarity">
    <text evidence="3 10">Belongs to the FKBP-type PPIase family.</text>
</comment>
<keyword evidence="6" id="KW-0143">Chaperone</keyword>
<evidence type="ECO:0000256" key="6">
    <source>
        <dbReference type="ARBA" id="ARBA00023186"/>
    </source>
</evidence>
<comment type="function">
    <text evidence="8">Also involved in hydrogenase metallocenter assembly, probably by participating in the nickel insertion step. This function in hydrogenase biosynthesis requires chaperone activity and the presence of the metal-binding domain, but not PPIase activity.</text>
</comment>
<dbReference type="GO" id="GO:0005737">
    <property type="term" value="C:cytoplasm"/>
    <property type="evidence" value="ECO:0007669"/>
    <property type="project" value="UniProtKB-SubCell"/>
</dbReference>
<dbReference type="AlphaFoldDB" id="A0A1Y0EDG6"/>
<proteinExistence type="inferred from homology"/>
<evidence type="ECO:0000256" key="10">
    <source>
        <dbReference type="RuleBase" id="RU003915"/>
    </source>
</evidence>
<evidence type="ECO:0000256" key="1">
    <source>
        <dbReference type="ARBA" id="ARBA00000971"/>
    </source>
</evidence>
<comment type="catalytic activity">
    <reaction evidence="1 9 10">
        <text>[protein]-peptidylproline (omega=180) = [protein]-peptidylproline (omega=0)</text>
        <dbReference type="Rhea" id="RHEA:16237"/>
        <dbReference type="Rhea" id="RHEA-COMP:10747"/>
        <dbReference type="Rhea" id="RHEA-COMP:10748"/>
        <dbReference type="ChEBI" id="CHEBI:83833"/>
        <dbReference type="ChEBI" id="CHEBI:83834"/>
        <dbReference type="EC" id="5.2.1.8"/>
    </reaction>
</comment>
<comment type="subcellular location">
    <subcellularLocation>
        <location evidence="2">Cytoplasm</location>
    </subcellularLocation>
</comment>
<keyword evidence="13" id="KW-1185">Reference proteome</keyword>
<gene>
    <name evidence="12" type="primary">slyD</name>
    <name evidence="12" type="ORF">LOKVESSMR4R_02234</name>
</gene>
<evidence type="ECO:0000256" key="7">
    <source>
        <dbReference type="ARBA" id="ARBA00023235"/>
    </source>
</evidence>
<evidence type="ECO:0000256" key="9">
    <source>
        <dbReference type="PROSITE-ProRule" id="PRU00277"/>
    </source>
</evidence>
<dbReference type="Gene3D" id="3.10.50.40">
    <property type="match status" value="1"/>
</dbReference>
<organism evidence="12 13">
    <name type="scientific">Yoonia vestfoldensis</name>
    <dbReference type="NCBI Taxonomy" id="245188"/>
    <lineage>
        <taxon>Bacteria</taxon>
        <taxon>Pseudomonadati</taxon>
        <taxon>Pseudomonadota</taxon>
        <taxon>Alphaproteobacteria</taxon>
        <taxon>Rhodobacterales</taxon>
        <taxon>Paracoccaceae</taxon>
        <taxon>Yoonia</taxon>
    </lineage>
</organism>
<dbReference type="PANTHER" id="PTHR47861:SF3">
    <property type="entry name" value="FKBP-TYPE PEPTIDYL-PROLYL CIS-TRANS ISOMERASE SLYD"/>
    <property type="match status" value="1"/>
</dbReference>
<dbReference type="InterPro" id="IPR001179">
    <property type="entry name" value="PPIase_FKBP_dom"/>
</dbReference>